<organism evidence="4 5">
    <name type="scientific">Haemaphysalis longicornis</name>
    <name type="common">Bush tick</name>
    <dbReference type="NCBI Taxonomy" id="44386"/>
    <lineage>
        <taxon>Eukaryota</taxon>
        <taxon>Metazoa</taxon>
        <taxon>Ecdysozoa</taxon>
        <taxon>Arthropoda</taxon>
        <taxon>Chelicerata</taxon>
        <taxon>Arachnida</taxon>
        <taxon>Acari</taxon>
        <taxon>Parasitiformes</taxon>
        <taxon>Ixodida</taxon>
        <taxon>Ixodoidea</taxon>
        <taxon>Ixodidae</taxon>
        <taxon>Haemaphysalinae</taxon>
        <taxon>Haemaphysalis</taxon>
    </lineage>
</organism>
<protein>
    <recommendedName>
        <fullName evidence="3">DDE Tnp4 domain-containing protein</fullName>
    </recommendedName>
</protein>
<keyword evidence="5" id="KW-1185">Reference proteome</keyword>
<dbReference type="PANTHER" id="PTHR23080:SF141">
    <property type="entry name" value="TRANSPOSASE HELIX-TURN-HELIX DOMAIN-CONTAINING PROTEIN"/>
    <property type="match status" value="1"/>
</dbReference>
<dbReference type="Pfam" id="PF13359">
    <property type="entry name" value="DDE_Tnp_4"/>
    <property type="match status" value="1"/>
</dbReference>
<dbReference type="PANTHER" id="PTHR23080">
    <property type="entry name" value="THAP DOMAIN PROTEIN"/>
    <property type="match status" value="1"/>
</dbReference>
<dbReference type="OMA" id="INCCIAC"/>
<dbReference type="VEuPathDB" id="VectorBase:HLOH_057064"/>
<name>A0A9J6FSX4_HAELO</name>
<comment type="caution">
    <text evidence="4">The sequence shown here is derived from an EMBL/GenBank/DDBJ whole genome shotgun (WGS) entry which is preliminary data.</text>
</comment>
<evidence type="ECO:0000256" key="1">
    <source>
        <dbReference type="ARBA" id="ARBA00001968"/>
    </source>
</evidence>
<keyword evidence="2" id="KW-0479">Metal-binding</keyword>
<accession>A0A9J6FSX4</accession>
<gene>
    <name evidence="4" type="ORF">HPB48_015027</name>
</gene>
<proteinExistence type="predicted"/>
<dbReference type="Proteomes" id="UP000821853">
    <property type="component" value="Unassembled WGS sequence"/>
</dbReference>
<dbReference type="InterPro" id="IPR027806">
    <property type="entry name" value="HARBI1_dom"/>
</dbReference>
<evidence type="ECO:0000313" key="4">
    <source>
        <dbReference type="EMBL" id="KAH9365361.1"/>
    </source>
</evidence>
<dbReference type="AlphaFoldDB" id="A0A9J6FSX4"/>
<sequence>MYATHFLKDMFSCSLTSCSETIEQTTLVLSAILSSVISLPLKEEVLENTPQHFRHFPNVVVGCIEIPVSQPTRLTCALRCYSTYKKEFTCKYMVSVTPEGVIAQVSQGYGGRSSDRAMFEQSGLLELLDPVSDAAMADCGCLIDDCCAERLVGLVRPPFAKSRQLSERDAVRTREIASASVHFGRVIQRMKAFKILTTRVPWKLASRLDQIVTIIAGITNLSAPVLASHEFT</sequence>
<feature type="domain" description="DDE Tnp4" evidence="3">
    <location>
        <begin position="61"/>
        <end position="220"/>
    </location>
</feature>
<comment type="cofactor">
    <cofactor evidence="1">
        <name>a divalent metal cation</name>
        <dbReference type="ChEBI" id="CHEBI:60240"/>
    </cofactor>
</comment>
<dbReference type="OrthoDB" id="6485302at2759"/>
<evidence type="ECO:0000259" key="3">
    <source>
        <dbReference type="Pfam" id="PF13359"/>
    </source>
</evidence>
<dbReference type="GO" id="GO:0046872">
    <property type="term" value="F:metal ion binding"/>
    <property type="evidence" value="ECO:0007669"/>
    <property type="project" value="UniProtKB-KW"/>
</dbReference>
<evidence type="ECO:0000313" key="5">
    <source>
        <dbReference type="Proteomes" id="UP000821853"/>
    </source>
</evidence>
<reference evidence="4 5" key="1">
    <citation type="journal article" date="2020" name="Cell">
        <title>Large-Scale Comparative Analyses of Tick Genomes Elucidate Their Genetic Diversity and Vector Capacities.</title>
        <authorList>
            <consortium name="Tick Genome and Microbiome Consortium (TIGMIC)"/>
            <person name="Jia N."/>
            <person name="Wang J."/>
            <person name="Shi W."/>
            <person name="Du L."/>
            <person name="Sun Y."/>
            <person name="Zhan W."/>
            <person name="Jiang J.F."/>
            <person name="Wang Q."/>
            <person name="Zhang B."/>
            <person name="Ji P."/>
            <person name="Bell-Sakyi L."/>
            <person name="Cui X.M."/>
            <person name="Yuan T.T."/>
            <person name="Jiang B.G."/>
            <person name="Yang W.F."/>
            <person name="Lam T.T."/>
            <person name="Chang Q.C."/>
            <person name="Ding S.J."/>
            <person name="Wang X.J."/>
            <person name="Zhu J.G."/>
            <person name="Ruan X.D."/>
            <person name="Zhao L."/>
            <person name="Wei J.T."/>
            <person name="Ye R.Z."/>
            <person name="Que T.C."/>
            <person name="Du C.H."/>
            <person name="Zhou Y.H."/>
            <person name="Cheng J.X."/>
            <person name="Dai P.F."/>
            <person name="Guo W.B."/>
            <person name="Han X.H."/>
            <person name="Huang E.J."/>
            <person name="Li L.F."/>
            <person name="Wei W."/>
            <person name="Gao Y.C."/>
            <person name="Liu J.Z."/>
            <person name="Shao H.Z."/>
            <person name="Wang X."/>
            <person name="Wang C.C."/>
            <person name="Yang T.C."/>
            <person name="Huo Q.B."/>
            <person name="Li W."/>
            <person name="Chen H.Y."/>
            <person name="Chen S.E."/>
            <person name="Zhou L.G."/>
            <person name="Ni X.B."/>
            <person name="Tian J.H."/>
            <person name="Sheng Y."/>
            <person name="Liu T."/>
            <person name="Pan Y.S."/>
            <person name="Xia L.Y."/>
            <person name="Li J."/>
            <person name="Zhao F."/>
            <person name="Cao W.C."/>
        </authorList>
    </citation>
    <scope>NUCLEOTIDE SEQUENCE [LARGE SCALE GENOMIC DNA]</scope>
    <source>
        <strain evidence="4">HaeL-2018</strain>
    </source>
</reference>
<evidence type="ECO:0000256" key="2">
    <source>
        <dbReference type="ARBA" id="ARBA00022723"/>
    </source>
</evidence>
<dbReference type="EMBL" id="JABSTR010000003">
    <property type="protein sequence ID" value="KAH9365361.1"/>
    <property type="molecule type" value="Genomic_DNA"/>
</dbReference>